<evidence type="ECO:0000256" key="3">
    <source>
        <dbReference type="ARBA" id="ARBA00023163"/>
    </source>
</evidence>
<keyword evidence="3" id="KW-0804">Transcription</keyword>
<dbReference type="Proteomes" id="UP001161247">
    <property type="component" value="Chromosome 1"/>
</dbReference>
<keyword evidence="9" id="KW-1185">Reference proteome</keyword>
<keyword evidence="2" id="KW-0238">DNA-binding</keyword>
<dbReference type="Gene3D" id="3.10.20.90">
    <property type="entry name" value="Phosphatidylinositol 3-kinase Catalytic Subunit, Chain A, domain 1"/>
    <property type="match status" value="1"/>
</dbReference>
<accession>A0AAV1C6E6</accession>
<organism evidence="8 9">
    <name type="scientific">Oldenlandia corymbosa var. corymbosa</name>
    <dbReference type="NCBI Taxonomy" id="529605"/>
    <lineage>
        <taxon>Eukaryota</taxon>
        <taxon>Viridiplantae</taxon>
        <taxon>Streptophyta</taxon>
        <taxon>Embryophyta</taxon>
        <taxon>Tracheophyta</taxon>
        <taxon>Spermatophyta</taxon>
        <taxon>Magnoliopsida</taxon>
        <taxon>eudicotyledons</taxon>
        <taxon>Gunneridae</taxon>
        <taxon>Pentapetalae</taxon>
        <taxon>asterids</taxon>
        <taxon>lamiids</taxon>
        <taxon>Gentianales</taxon>
        <taxon>Rubiaceae</taxon>
        <taxon>Rubioideae</taxon>
        <taxon>Spermacoceae</taxon>
        <taxon>Hedyotis-Oldenlandia complex</taxon>
        <taxon>Oldenlandia</taxon>
    </lineage>
</organism>
<dbReference type="InterPro" id="IPR053793">
    <property type="entry name" value="PB1-like"/>
</dbReference>
<dbReference type="EMBL" id="OX459118">
    <property type="protein sequence ID" value="CAI9090465.1"/>
    <property type="molecule type" value="Genomic_DNA"/>
</dbReference>
<feature type="region of interest" description="Disordered" evidence="5">
    <location>
        <begin position="33"/>
        <end position="55"/>
    </location>
</feature>
<evidence type="ECO:0000256" key="5">
    <source>
        <dbReference type="SAM" id="MobiDB-lite"/>
    </source>
</evidence>
<dbReference type="CDD" id="cd05992">
    <property type="entry name" value="PB1"/>
    <property type="match status" value="1"/>
</dbReference>
<dbReference type="Pfam" id="PF00564">
    <property type="entry name" value="PB1"/>
    <property type="match status" value="1"/>
</dbReference>
<dbReference type="AlphaFoldDB" id="A0AAV1C6E6"/>
<keyword evidence="1" id="KW-0805">Transcription regulation</keyword>
<dbReference type="PROSITE" id="PS51745">
    <property type="entry name" value="PB1"/>
    <property type="match status" value="1"/>
</dbReference>
<evidence type="ECO:0000256" key="4">
    <source>
        <dbReference type="ARBA" id="ARBA00023242"/>
    </source>
</evidence>
<evidence type="ECO:0000259" key="7">
    <source>
        <dbReference type="PROSITE" id="PS51745"/>
    </source>
</evidence>
<evidence type="ECO:0000313" key="8">
    <source>
        <dbReference type="EMBL" id="CAI9090465.1"/>
    </source>
</evidence>
<dbReference type="SMART" id="SM00666">
    <property type="entry name" value="PB1"/>
    <property type="match status" value="1"/>
</dbReference>
<feature type="region of interest" description="Disordered" evidence="5">
    <location>
        <begin position="106"/>
        <end position="135"/>
    </location>
</feature>
<evidence type="ECO:0000256" key="1">
    <source>
        <dbReference type="ARBA" id="ARBA00023015"/>
    </source>
</evidence>
<dbReference type="InterPro" id="IPR000270">
    <property type="entry name" value="PB1_dom"/>
</dbReference>
<feature type="domain" description="PB1" evidence="7">
    <location>
        <begin position="148"/>
        <end position="228"/>
    </location>
</feature>
<dbReference type="GO" id="GO:0003700">
    <property type="term" value="F:DNA-binding transcription factor activity"/>
    <property type="evidence" value="ECO:0007669"/>
    <property type="project" value="InterPro"/>
</dbReference>
<proteinExistence type="predicted"/>
<dbReference type="InterPro" id="IPR003035">
    <property type="entry name" value="RWP-RK_dom"/>
</dbReference>
<keyword evidence="4" id="KW-0539">Nucleus</keyword>
<dbReference type="Pfam" id="PF02042">
    <property type="entry name" value="RWP-RK"/>
    <property type="match status" value="1"/>
</dbReference>
<dbReference type="PANTHER" id="PTHR32002:SF62">
    <property type="entry name" value="PROTEIN NLP6-LIKE ISOFORM X1"/>
    <property type="match status" value="1"/>
</dbReference>
<dbReference type="PANTHER" id="PTHR32002">
    <property type="entry name" value="PROTEIN NLP8"/>
    <property type="match status" value="1"/>
</dbReference>
<dbReference type="SUPFAM" id="SSF54277">
    <property type="entry name" value="CAD &amp; PB1 domains"/>
    <property type="match status" value="1"/>
</dbReference>
<name>A0AAV1C6E6_OLDCO</name>
<protein>
    <submittedName>
        <fullName evidence="8">OLC1v1025242C1</fullName>
    </submittedName>
</protein>
<dbReference type="PROSITE" id="PS51519">
    <property type="entry name" value="RWP_RK"/>
    <property type="match status" value="1"/>
</dbReference>
<reference evidence="8" key="1">
    <citation type="submission" date="2023-03" db="EMBL/GenBank/DDBJ databases">
        <authorList>
            <person name="Julca I."/>
        </authorList>
    </citation>
    <scope>NUCLEOTIDE SEQUENCE</scope>
</reference>
<dbReference type="InterPro" id="IPR045012">
    <property type="entry name" value="NLP"/>
</dbReference>
<dbReference type="GO" id="GO:0003677">
    <property type="term" value="F:DNA binding"/>
    <property type="evidence" value="ECO:0007669"/>
    <property type="project" value="UniProtKB-KW"/>
</dbReference>
<gene>
    <name evidence="8" type="ORF">OLC1_LOCUS2624</name>
</gene>
<sequence>MCDTSGEIFSNGQVDEVAAENFGVDQPQFNEEASVLASDQPKANAEAQSFGDDGTAEEAEITHDALKQLFGRNIVDVANHFGVCVSTVKRKCRKYGIDRWPPHKRNKGNCIKSNPMLPNNTEPANPLPSPKGKSITATEDEEIDGIYSMIVKATYRKDNAMFPLCSDSGIEELRKELYKRFELKDEKIKIRYKDETGDLIIISCNEDLEFRMRTLRKSGITVMRLSASLVTK</sequence>
<evidence type="ECO:0000256" key="2">
    <source>
        <dbReference type="ARBA" id="ARBA00023125"/>
    </source>
</evidence>
<evidence type="ECO:0000313" key="9">
    <source>
        <dbReference type="Proteomes" id="UP001161247"/>
    </source>
</evidence>
<evidence type="ECO:0000259" key="6">
    <source>
        <dbReference type="PROSITE" id="PS51519"/>
    </source>
</evidence>
<feature type="domain" description="RWP-RK" evidence="6">
    <location>
        <begin position="41"/>
        <end position="131"/>
    </location>
</feature>